<dbReference type="PATRIC" id="fig|1434120.4.peg.214"/>
<evidence type="ECO:0000313" key="3">
    <source>
        <dbReference type="Proteomes" id="UP000033111"/>
    </source>
</evidence>
<name>A0A0E3P336_9EURY</name>
<gene>
    <name evidence="2" type="ORF">MSSIT_0159</name>
</gene>
<dbReference type="Proteomes" id="UP000033111">
    <property type="component" value="Chromosome"/>
</dbReference>
<evidence type="ECO:0000313" key="2">
    <source>
        <dbReference type="EMBL" id="AKB26878.1"/>
    </source>
</evidence>
<dbReference type="InterPro" id="IPR016490">
    <property type="entry name" value="Tscrpt_reg_HTH_AF0396-typ3"/>
</dbReference>
<reference evidence="2 3" key="1">
    <citation type="submission" date="2014-07" db="EMBL/GenBank/DDBJ databases">
        <title>Methanogenic archaea and the global carbon cycle.</title>
        <authorList>
            <person name="Henriksen J.R."/>
            <person name="Luke J."/>
            <person name="Reinhart S."/>
            <person name="Benedict M.N."/>
            <person name="Youngblut N.D."/>
            <person name="Metcalf M.E."/>
            <person name="Whitaker R.J."/>
            <person name="Metcalf W.W."/>
        </authorList>
    </citation>
    <scope>NUCLEOTIDE SEQUENCE [LARGE SCALE GENOMIC DNA]</scope>
    <source>
        <strain evidence="2 3">T4/M</strain>
    </source>
</reference>
<feature type="domain" description="Methanogenesis regulatory protein FilR1 middle" evidence="1">
    <location>
        <begin position="126"/>
        <end position="255"/>
    </location>
</feature>
<dbReference type="OrthoDB" id="11410at2157"/>
<dbReference type="InterPro" id="IPR036388">
    <property type="entry name" value="WH-like_DNA-bd_sf"/>
</dbReference>
<dbReference type="InterPro" id="IPR013561">
    <property type="entry name" value="FilR1_middle_dom"/>
</dbReference>
<dbReference type="HOGENOM" id="CLU_062767_1_1_2"/>
<dbReference type="PIRSF" id="PIRSF006692">
    <property type="entry name" value="TF_HTH_AF0396_prd"/>
    <property type="match status" value="1"/>
</dbReference>
<dbReference type="KEGG" id="msw:MSSIT_0159"/>
<evidence type="ECO:0000259" key="1">
    <source>
        <dbReference type="Pfam" id="PF08350"/>
    </source>
</evidence>
<dbReference type="EMBL" id="CP009506">
    <property type="protein sequence ID" value="AKB26878.1"/>
    <property type="molecule type" value="Genomic_DNA"/>
</dbReference>
<dbReference type="Gene3D" id="1.10.10.10">
    <property type="entry name" value="Winged helix-like DNA-binding domain superfamily/Winged helix DNA-binding domain"/>
    <property type="match status" value="1"/>
</dbReference>
<dbReference type="InterPro" id="IPR011991">
    <property type="entry name" value="ArsR-like_HTH"/>
</dbReference>
<keyword evidence="3" id="KW-1185">Reference proteome</keyword>
<dbReference type="InterPro" id="IPR036390">
    <property type="entry name" value="WH_DNA-bd_sf"/>
</dbReference>
<proteinExistence type="predicted"/>
<dbReference type="RefSeq" id="WP_048169235.1">
    <property type="nucleotide sequence ID" value="NZ_CP009506.1"/>
</dbReference>
<dbReference type="GeneID" id="24858913"/>
<dbReference type="CDD" id="cd00090">
    <property type="entry name" value="HTH_ARSR"/>
    <property type="match status" value="1"/>
</dbReference>
<dbReference type="SUPFAM" id="SSF46785">
    <property type="entry name" value="Winged helix' DNA-binding domain"/>
    <property type="match status" value="1"/>
</dbReference>
<protein>
    <submittedName>
        <fullName evidence="2">Transcriptional regulator, ArsR family</fullName>
    </submittedName>
</protein>
<dbReference type="Pfam" id="PF08350">
    <property type="entry name" value="FilR1_middle"/>
    <property type="match status" value="1"/>
</dbReference>
<organism evidence="2 3">
    <name type="scientific">Methanosarcina siciliae T4/M</name>
    <dbReference type="NCBI Taxonomy" id="1434120"/>
    <lineage>
        <taxon>Archaea</taxon>
        <taxon>Methanobacteriati</taxon>
        <taxon>Methanobacteriota</taxon>
        <taxon>Stenosarchaea group</taxon>
        <taxon>Methanomicrobia</taxon>
        <taxon>Methanosarcinales</taxon>
        <taxon>Methanosarcinaceae</taxon>
        <taxon>Methanosarcina</taxon>
    </lineage>
</organism>
<sequence>MNTNLLDLILFSEKRKAFLLLLKEGPKNTQEILDRLQVPRTSLLPQIKKLKEQNLVIHEEGMYSLSLIGEIIIEKMQPLLDTLEVFEKNEDYWADRKLTPIPPHLMKRISELGDYYLIEPDLSHTFDLSPEFVKHTSNSSRIHMFVSYFHPQFPIFFLNLARRGTEVSLVLSESVYLRFVEDFKKEGGEFLRMKNTSIFILDKEDVEIPAVVESSDKIMILGLFNESGRFDRQYIMSFEPGAIEWGKDLFEYLKSMSKEIKIKEK</sequence>
<accession>A0A0E3P336</accession>
<dbReference type="AlphaFoldDB" id="A0A0E3P336"/>